<feature type="non-terminal residue" evidence="2">
    <location>
        <position position="1"/>
    </location>
</feature>
<dbReference type="EMBL" id="GDID01005738">
    <property type="protein sequence ID" value="JAP90868.1"/>
    <property type="molecule type" value="Transcribed_RNA"/>
</dbReference>
<dbReference type="InterPro" id="IPR029052">
    <property type="entry name" value="Metallo-depent_PP-like"/>
</dbReference>
<accession>A0A146K341</accession>
<dbReference type="GO" id="GO:0009166">
    <property type="term" value="P:nucleotide catabolic process"/>
    <property type="evidence" value="ECO:0007669"/>
    <property type="project" value="InterPro"/>
</dbReference>
<protein>
    <submittedName>
        <fullName evidence="2">5' nucleotidase family protein</fullName>
    </submittedName>
</protein>
<dbReference type="PANTHER" id="PTHR11575">
    <property type="entry name" value="5'-NUCLEOTIDASE-RELATED"/>
    <property type="match status" value="1"/>
</dbReference>
<dbReference type="SUPFAM" id="SSF56300">
    <property type="entry name" value="Metallo-dependent phosphatases"/>
    <property type="match status" value="1"/>
</dbReference>
<dbReference type="GO" id="GO:0005829">
    <property type="term" value="C:cytosol"/>
    <property type="evidence" value="ECO:0007669"/>
    <property type="project" value="TreeGrafter"/>
</dbReference>
<dbReference type="SUPFAM" id="SSF55816">
    <property type="entry name" value="5'-nucleotidase (syn. UDP-sugar hydrolase), C-terminal domain"/>
    <property type="match status" value="1"/>
</dbReference>
<organism evidence="2">
    <name type="scientific">Trepomonas sp. PC1</name>
    <dbReference type="NCBI Taxonomy" id="1076344"/>
    <lineage>
        <taxon>Eukaryota</taxon>
        <taxon>Metamonada</taxon>
        <taxon>Diplomonadida</taxon>
        <taxon>Hexamitidae</taxon>
        <taxon>Hexamitinae</taxon>
        <taxon>Trepomonas</taxon>
    </lineage>
</organism>
<dbReference type="InterPro" id="IPR004843">
    <property type="entry name" value="Calcineurin-like_PHP"/>
</dbReference>
<dbReference type="InterPro" id="IPR006179">
    <property type="entry name" value="5_nucleotidase/apyrase"/>
</dbReference>
<dbReference type="Pfam" id="PF00149">
    <property type="entry name" value="Metallophos"/>
    <property type="match status" value="1"/>
</dbReference>
<dbReference type="PANTHER" id="PTHR11575:SF22">
    <property type="entry name" value="ADL392WP"/>
    <property type="match status" value="1"/>
</dbReference>
<gene>
    <name evidence="2" type="ORF">TPC1_17698</name>
</gene>
<dbReference type="InterPro" id="IPR036907">
    <property type="entry name" value="5'-Nucleotdase_C_sf"/>
</dbReference>
<dbReference type="AlphaFoldDB" id="A0A146K341"/>
<sequence>VLQCIDFIQVSDIHGYLATQTIYYNDYSTWVAYLDRLKGNGSHVFSSVVGDICDGSLLSANSTPPCAYVIDFVTRSQVDLLVYGNHDIYDFRTTFKIYQQAKQRQVPLLTSNLVMNSRSMGRMFAYKVLNNIRILQFGFTVGTSYPNISVINYADVLNSTEFNSVLQDYILKTDLIILAVHDGYSASKKLIQALRLKIQLEFNFTVPILVQNAHKHNVQKGSCGEQCYHAEAGCYMEHIMHYKMYFEEAEFENKNLTHKYRKIAKVDFFDQNENNQTMIAARFGLSTQEFDTKLSNRSRQNINTLNNQIGAFDFLFRLDRSYSRNAAENNVYDFWLDELLKSQVFTSVDQCSVVGASQLRNSLAAGKIVKETAFRFFPFENGFFASNFLTQNDLGCLVNKTGEITKIFNNCNCKEALGDAYKRVLVVDGFMKDLVESAAQGCVLAEKLVFQPFQAKNSKVLATNQVFTQYLVEKQLKQKNWAVGANWAVGL</sequence>
<name>A0A146K341_9EUKA</name>
<dbReference type="GO" id="GO:0016787">
    <property type="term" value="F:hydrolase activity"/>
    <property type="evidence" value="ECO:0007669"/>
    <property type="project" value="InterPro"/>
</dbReference>
<evidence type="ECO:0000259" key="1">
    <source>
        <dbReference type="Pfam" id="PF00149"/>
    </source>
</evidence>
<feature type="domain" description="Calcineurin-like phosphoesterase" evidence="1">
    <location>
        <begin position="7"/>
        <end position="199"/>
    </location>
</feature>
<feature type="non-terminal residue" evidence="2">
    <location>
        <position position="491"/>
    </location>
</feature>
<dbReference type="Gene3D" id="3.60.21.10">
    <property type="match status" value="1"/>
</dbReference>
<evidence type="ECO:0000313" key="2">
    <source>
        <dbReference type="EMBL" id="JAP90868.1"/>
    </source>
</evidence>
<proteinExistence type="predicted"/>
<reference evidence="2" key="1">
    <citation type="submission" date="2015-07" db="EMBL/GenBank/DDBJ databases">
        <title>Adaptation to a free-living lifestyle via gene acquisitions in the diplomonad Trepomonas sp. PC1.</title>
        <authorList>
            <person name="Xu F."/>
            <person name="Jerlstrom-Hultqvist J."/>
            <person name="Kolisko M."/>
            <person name="Simpson A.G.B."/>
            <person name="Roger A.J."/>
            <person name="Svard S.G."/>
            <person name="Andersson J.O."/>
        </authorList>
    </citation>
    <scope>NUCLEOTIDE SEQUENCE</scope>
    <source>
        <strain evidence="2">PC1</strain>
    </source>
</reference>